<dbReference type="STRING" id="57664.SAMN05661003_103110"/>
<dbReference type="OrthoDB" id="9805769at2"/>
<evidence type="ECO:0000256" key="3">
    <source>
        <dbReference type="ARBA" id="ARBA00022475"/>
    </source>
</evidence>
<reference evidence="11" key="1">
    <citation type="submission" date="2016-10" db="EMBL/GenBank/DDBJ databases">
        <authorList>
            <person name="Varghese N."/>
            <person name="Submissions S."/>
        </authorList>
    </citation>
    <scope>NUCLEOTIDE SEQUENCE [LARGE SCALE GENOMIC DNA]</scope>
    <source>
        <strain evidence="11">DSM 8987</strain>
    </source>
</reference>
<feature type="transmembrane region" description="Helical" evidence="8">
    <location>
        <begin position="137"/>
        <end position="153"/>
    </location>
</feature>
<dbReference type="PANTHER" id="PTHR42703:SF1">
    <property type="entry name" value="NA(+)_H(+) ANTIPORTER SUBUNIT D1"/>
    <property type="match status" value="1"/>
</dbReference>
<gene>
    <name evidence="10" type="ORF">SAMN05661003_103110</name>
</gene>
<feature type="transmembrane region" description="Helical" evidence="8">
    <location>
        <begin position="376"/>
        <end position="397"/>
    </location>
</feature>
<keyword evidence="4 7" id="KW-0812">Transmembrane</keyword>
<dbReference type="AlphaFoldDB" id="A0A1G6ZT03"/>
<dbReference type="GO" id="GO:0005886">
    <property type="term" value="C:plasma membrane"/>
    <property type="evidence" value="ECO:0007669"/>
    <property type="project" value="UniProtKB-SubCell"/>
</dbReference>
<keyword evidence="3" id="KW-1003">Cell membrane</keyword>
<name>A0A1G6ZT03_9BACT</name>
<evidence type="ECO:0000313" key="10">
    <source>
        <dbReference type="EMBL" id="SDE05669.1"/>
    </source>
</evidence>
<organism evidence="10 11">
    <name type="scientific">Desulfuromonas thiophila</name>
    <dbReference type="NCBI Taxonomy" id="57664"/>
    <lineage>
        <taxon>Bacteria</taxon>
        <taxon>Pseudomonadati</taxon>
        <taxon>Thermodesulfobacteriota</taxon>
        <taxon>Desulfuromonadia</taxon>
        <taxon>Desulfuromonadales</taxon>
        <taxon>Desulfuromonadaceae</taxon>
        <taxon>Desulfuromonas</taxon>
    </lineage>
</organism>
<feature type="transmembrane region" description="Helical" evidence="8">
    <location>
        <begin position="165"/>
        <end position="184"/>
    </location>
</feature>
<dbReference type="Pfam" id="PF00361">
    <property type="entry name" value="Proton_antipo_M"/>
    <property type="match status" value="1"/>
</dbReference>
<proteinExistence type="inferred from homology"/>
<evidence type="ECO:0000259" key="9">
    <source>
        <dbReference type="Pfam" id="PF00361"/>
    </source>
</evidence>
<feature type="transmembrane region" description="Helical" evidence="8">
    <location>
        <begin position="409"/>
        <end position="432"/>
    </location>
</feature>
<keyword evidence="11" id="KW-1185">Reference proteome</keyword>
<evidence type="ECO:0000256" key="4">
    <source>
        <dbReference type="ARBA" id="ARBA00022692"/>
    </source>
</evidence>
<dbReference type="InterPro" id="IPR050586">
    <property type="entry name" value="CPA3_Na-H_Antiporter_D"/>
</dbReference>
<keyword evidence="5 8" id="KW-1133">Transmembrane helix</keyword>
<dbReference type="Proteomes" id="UP000243205">
    <property type="component" value="Unassembled WGS sequence"/>
</dbReference>
<evidence type="ECO:0000256" key="6">
    <source>
        <dbReference type="ARBA" id="ARBA00023136"/>
    </source>
</evidence>
<feature type="transmembrane region" description="Helical" evidence="8">
    <location>
        <begin position="6"/>
        <end position="23"/>
    </location>
</feature>
<feature type="transmembrane region" description="Helical" evidence="8">
    <location>
        <begin position="336"/>
        <end position="356"/>
    </location>
</feature>
<evidence type="ECO:0000256" key="5">
    <source>
        <dbReference type="ARBA" id="ARBA00022989"/>
    </source>
</evidence>
<evidence type="ECO:0000256" key="8">
    <source>
        <dbReference type="SAM" id="Phobius"/>
    </source>
</evidence>
<dbReference type="PANTHER" id="PTHR42703">
    <property type="entry name" value="NADH DEHYDROGENASE"/>
    <property type="match status" value="1"/>
</dbReference>
<feature type="transmembrane region" description="Helical" evidence="8">
    <location>
        <begin position="453"/>
        <end position="472"/>
    </location>
</feature>
<sequence length="488" mass="51952">MDCATLMLWCLLIPAGGALLIAASSQLPNLREGMTLLTAASLLASVVALLRHPQALQTPALILTTPFGGLQFELRAEPLGLLFATIASLLWLITAVYTIGYMRANHESHQTRLYVCFALAISSTLGIALAGNLPTLFLFYELLTLSTYPLVTHKGDHDAVSGGRYYLGILISSSMGLLLPAIIWTNQLAGTSRFVAGGILPADLGGVSLVLLLLLYAFGIGKAALVPLHRWLPEAMVAPTPVSALLHAVAVVKAGVFCLVKVLLYVFGPQLLRDSAAQQLLLALAAGTILYASLKALQQDNLKRRLAYSTVSQLSYVILAAALLSPASIRAAALHIAAHAAGKISLFFAAGAIYTAAHKSRVSELDGLGRRMPLTFAAFAIASLSMIGLPPAAGFVSKWYLLQGVAGQQLWWLAAVLLASSLLNAAYFVPIVHRAFWRPEAKPPHQPHGEAPWPMTLALSLTASLCLLLFFWPDLPLELANLLPGVTP</sequence>
<feature type="transmembrane region" description="Helical" evidence="8">
    <location>
        <begin position="79"/>
        <end position="101"/>
    </location>
</feature>
<dbReference type="InterPro" id="IPR001750">
    <property type="entry name" value="ND/Mrp_TM"/>
</dbReference>
<comment type="subcellular location">
    <subcellularLocation>
        <location evidence="1">Cell membrane</location>
        <topology evidence="1">Multi-pass membrane protein</topology>
    </subcellularLocation>
    <subcellularLocation>
        <location evidence="7">Membrane</location>
        <topology evidence="7">Multi-pass membrane protein</topology>
    </subcellularLocation>
</comment>
<feature type="transmembrane region" description="Helical" evidence="8">
    <location>
        <begin position="245"/>
        <end position="264"/>
    </location>
</feature>
<feature type="transmembrane region" description="Helical" evidence="8">
    <location>
        <begin position="276"/>
        <end position="294"/>
    </location>
</feature>
<comment type="similarity">
    <text evidence="2">Belongs to the CPA3 antiporters (TC 2.A.63) subunit D family.</text>
</comment>
<dbReference type="RefSeq" id="WP_092076682.1">
    <property type="nucleotide sequence ID" value="NZ_FNAQ01000003.1"/>
</dbReference>
<feature type="domain" description="NADH:quinone oxidoreductase/Mrp antiporter transmembrane" evidence="9">
    <location>
        <begin position="130"/>
        <end position="422"/>
    </location>
</feature>
<evidence type="ECO:0000256" key="7">
    <source>
        <dbReference type="RuleBase" id="RU000320"/>
    </source>
</evidence>
<dbReference type="EMBL" id="FNAQ01000003">
    <property type="protein sequence ID" value="SDE05669.1"/>
    <property type="molecule type" value="Genomic_DNA"/>
</dbReference>
<evidence type="ECO:0000256" key="2">
    <source>
        <dbReference type="ARBA" id="ARBA00005346"/>
    </source>
</evidence>
<accession>A0A1G6ZT03</accession>
<feature type="transmembrane region" description="Helical" evidence="8">
    <location>
        <begin position="204"/>
        <end position="225"/>
    </location>
</feature>
<keyword evidence="6 8" id="KW-0472">Membrane</keyword>
<evidence type="ECO:0000256" key="1">
    <source>
        <dbReference type="ARBA" id="ARBA00004651"/>
    </source>
</evidence>
<feature type="transmembrane region" description="Helical" evidence="8">
    <location>
        <begin position="113"/>
        <end position="131"/>
    </location>
</feature>
<dbReference type="PRINTS" id="PR01434">
    <property type="entry name" value="NADHDHGNASE5"/>
</dbReference>
<evidence type="ECO:0000313" key="11">
    <source>
        <dbReference type="Proteomes" id="UP000243205"/>
    </source>
</evidence>
<protein>
    <submittedName>
        <fullName evidence="10">Multisubunit sodium/proton antiporter, MrpD subunit</fullName>
    </submittedName>
</protein>
<feature type="transmembrane region" description="Helical" evidence="8">
    <location>
        <begin position="306"/>
        <end position="324"/>
    </location>
</feature>